<feature type="signal peptide" evidence="1">
    <location>
        <begin position="1"/>
        <end position="23"/>
    </location>
</feature>
<keyword evidence="1" id="KW-0732">Signal</keyword>
<protein>
    <submittedName>
        <fullName evidence="2">Uncharacterized protein</fullName>
    </submittedName>
</protein>
<organism evidence="2 3">
    <name type="scientific">[Bacillus] enclensis</name>
    <dbReference type="NCBI Taxonomy" id="1402860"/>
    <lineage>
        <taxon>Bacteria</taxon>
        <taxon>Bacillati</taxon>
        <taxon>Bacillota</taxon>
        <taxon>Bacilli</taxon>
        <taxon>Bacillales</taxon>
        <taxon>Bacillaceae</taxon>
        <taxon>Rossellomorea</taxon>
    </lineage>
</organism>
<reference evidence="3" key="1">
    <citation type="submission" date="2016-08" db="EMBL/GenBank/DDBJ databases">
        <authorList>
            <person name="Varghese N."/>
            <person name="Submissions Spin"/>
        </authorList>
    </citation>
    <scope>NUCLEOTIDE SEQUENCE [LARGE SCALE GENOMIC DNA]</scope>
    <source>
        <strain evidence="3">SGD-1123</strain>
    </source>
</reference>
<dbReference type="Proteomes" id="UP000181997">
    <property type="component" value="Unassembled WGS sequence"/>
</dbReference>
<dbReference type="Pfam" id="PF20055">
    <property type="entry name" value="DUF6454"/>
    <property type="match status" value="1"/>
</dbReference>
<keyword evidence="3" id="KW-1185">Reference proteome</keyword>
<name>A0A0V8HBF3_9BACI</name>
<dbReference type="OrthoDB" id="7064788at2"/>
<proteinExistence type="predicted"/>
<evidence type="ECO:0000313" key="2">
    <source>
        <dbReference type="EMBL" id="SCC28812.1"/>
    </source>
</evidence>
<sequence>MRNVMALLTGVLFISMISTAVVAEDNQNLEGSFKELSRNTEWKKTNRIELQFNAYHPQGMTKVGDTYYMSSVEILEKPEKYETPKNGYDRSAGKGIGHLFIFDEQGELLKDIKLGEADMYHPGGIDFDGENIWVPVAEYRPDSESIIYKVDTDTLKSKEAFRVNDHIGGVVHDDKTGKNLGVSWGSREFYEWGKQGKKLKKEKNDSHFIDYQDCENAGGGKMICSGIAELNNPASETGKYELGGLALLDMKDFSVEHEVPLAEFSSEGHVITRNPVFLEESDGRLQLFAVPDDDEASLVIYETGIDEE</sequence>
<feature type="chain" id="PRO_5014527644" evidence="1">
    <location>
        <begin position="24"/>
        <end position="308"/>
    </location>
</feature>
<accession>A0A0V8HBF3</accession>
<gene>
    <name evidence="2" type="ORF">GA0061094_3728</name>
</gene>
<evidence type="ECO:0000313" key="3">
    <source>
        <dbReference type="Proteomes" id="UP000181997"/>
    </source>
</evidence>
<dbReference type="InterPro" id="IPR046312">
    <property type="entry name" value="DUF6454"/>
</dbReference>
<evidence type="ECO:0000256" key="1">
    <source>
        <dbReference type="SAM" id="SignalP"/>
    </source>
</evidence>
<dbReference type="RefSeq" id="WP_058299635.1">
    <property type="nucleotide sequence ID" value="NZ_FMAU01000005.1"/>
</dbReference>
<dbReference type="AlphaFoldDB" id="A0A0V8HBF3"/>
<dbReference type="EMBL" id="FMAU01000005">
    <property type="protein sequence ID" value="SCC28812.1"/>
    <property type="molecule type" value="Genomic_DNA"/>
</dbReference>